<dbReference type="GO" id="GO:0006310">
    <property type="term" value="P:DNA recombination"/>
    <property type="evidence" value="ECO:0007669"/>
    <property type="project" value="UniProtKB-KW"/>
</dbReference>
<dbReference type="Proteomes" id="UP000499080">
    <property type="component" value="Unassembled WGS sequence"/>
</dbReference>
<organism evidence="11 12">
    <name type="scientific">Araneus ventricosus</name>
    <name type="common">Orbweaver spider</name>
    <name type="synonym">Epeira ventricosa</name>
    <dbReference type="NCBI Taxonomy" id="182803"/>
    <lineage>
        <taxon>Eukaryota</taxon>
        <taxon>Metazoa</taxon>
        <taxon>Ecdysozoa</taxon>
        <taxon>Arthropoda</taxon>
        <taxon>Chelicerata</taxon>
        <taxon>Arachnida</taxon>
        <taxon>Araneae</taxon>
        <taxon>Araneomorphae</taxon>
        <taxon>Entelegynae</taxon>
        <taxon>Araneoidea</taxon>
        <taxon>Araneidae</taxon>
        <taxon>Araneus</taxon>
    </lineage>
</organism>
<evidence type="ECO:0000256" key="4">
    <source>
        <dbReference type="ARBA" id="ARBA00022801"/>
    </source>
</evidence>
<keyword evidence="7" id="KW-0695">RNA-directed DNA polymerase</keyword>
<keyword evidence="8" id="KW-0239">DNA-directed DNA polymerase</keyword>
<keyword evidence="8" id="KW-0548">Nucleotidyltransferase</keyword>
<evidence type="ECO:0000256" key="5">
    <source>
        <dbReference type="ARBA" id="ARBA00022842"/>
    </source>
</evidence>
<evidence type="ECO:0000256" key="9">
    <source>
        <dbReference type="ARBA" id="ARBA00023172"/>
    </source>
</evidence>
<reference evidence="11 12" key="1">
    <citation type="journal article" date="2019" name="Sci. Rep.">
        <title>Orb-weaving spider Araneus ventricosus genome elucidates the spidroin gene catalogue.</title>
        <authorList>
            <person name="Kono N."/>
            <person name="Nakamura H."/>
            <person name="Ohtoshi R."/>
            <person name="Moran D.A.P."/>
            <person name="Shinohara A."/>
            <person name="Yoshida Y."/>
            <person name="Fujiwara M."/>
            <person name="Mori M."/>
            <person name="Tomita M."/>
            <person name="Arakawa K."/>
        </authorList>
    </citation>
    <scope>NUCLEOTIDE SEQUENCE [LARGE SCALE GENOMIC DNA]</scope>
</reference>
<evidence type="ECO:0000256" key="1">
    <source>
        <dbReference type="ARBA" id="ARBA00022722"/>
    </source>
</evidence>
<keyword evidence="1" id="KW-0540">Nuclease</keyword>
<keyword evidence="3" id="KW-0255">Endonuclease</keyword>
<dbReference type="InterPro" id="IPR039537">
    <property type="entry name" value="Retrotran_Ty1/copia-like"/>
</dbReference>
<dbReference type="GO" id="GO:0004519">
    <property type="term" value="F:endonuclease activity"/>
    <property type="evidence" value="ECO:0007669"/>
    <property type="project" value="UniProtKB-KW"/>
</dbReference>
<sequence length="173" mass="20419">MKTKDVVLQKFDKYRRLAEYLQNRKIKILRNDNGAEYRSNEFKKYLAKIRIQRKLTVPDSPQQNGVYERMNQTQMNQTRCLFIESGLSPAFWTEAVSTAAYFRKKCSSSVIHGDISEGIWSDKEVKINHIRVFGCRTWSQYAGTKYRAIWTPRQKNMSWLNIMRVSRVTSYGT</sequence>
<keyword evidence="8" id="KW-0808">Transferase</keyword>
<dbReference type="GO" id="GO:0003964">
    <property type="term" value="F:RNA-directed DNA polymerase activity"/>
    <property type="evidence" value="ECO:0007669"/>
    <property type="project" value="UniProtKB-KW"/>
</dbReference>
<name>A0A4Y2R155_ARAVE</name>
<feature type="domain" description="Integrase catalytic" evidence="10">
    <location>
        <begin position="1"/>
        <end position="124"/>
    </location>
</feature>
<comment type="caution">
    <text evidence="11">The sequence shown here is derived from an EMBL/GenBank/DDBJ whole genome shotgun (WGS) entry which is preliminary data.</text>
</comment>
<protein>
    <submittedName>
        <fullName evidence="11">Retrovirus-related Pol polyprotein from transposon TNT 1-94</fullName>
    </submittedName>
</protein>
<evidence type="ECO:0000256" key="7">
    <source>
        <dbReference type="ARBA" id="ARBA00022918"/>
    </source>
</evidence>
<evidence type="ECO:0000313" key="11">
    <source>
        <dbReference type="EMBL" id="GBN69414.1"/>
    </source>
</evidence>
<dbReference type="GO" id="GO:0015074">
    <property type="term" value="P:DNA integration"/>
    <property type="evidence" value="ECO:0007669"/>
    <property type="project" value="UniProtKB-KW"/>
</dbReference>
<gene>
    <name evidence="11" type="primary">POLX_1033</name>
    <name evidence="11" type="ORF">AVEN_125431_1</name>
</gene>
<keyword evidence="9" id="KW-0233">DNA recombination</keyword>
<evidence type="ECO:0000256" key="8">
    <source>
        <dbReference type="ARBA" id="ARBA00022932"/>
    </source>
</evidence>
<dbReference type="AlphaFoldDB" id="A0A4Y2R155"/>
<dbReference type="InterPro" id="IPR036397">
    <property type="entry name" value="RNaseH_sf"/>
</dbReference>
<keyword evidence="2" id="KW-0479">Metal-binding</keyword>
<keyword evidence="4" id="KW-0378">Hydrolase</keyword>
<dbReference type="GO" id="GO:0003887">
    <property type="term" value="F:DNA-directed DNA polymerase activity"/>
    <property type="evidence" value="ECO:0007669"/>
    <property type="project" value="UniProtKB-KW"/>
</dbReference>
<dbReference type="PROSITE" id="PS50994">
    <property type="entry name" value="INTEGRASE"/>
    <property type="match status" value="1"/>
</dbReference>
<accession>A0A4Y2R155</accession>
<proteinExistence type="predicted"/>
<evidence type="ECO:0000256" key="6">
    <source>
        <dbReference type="ARBA" id="ARBA00022908"/>
    </source>
</evidence>
<dbReference type="GO" id="GO:0046872">
    <property type="term" value="F:metal ion binding"/>
    <property type="evidence" value="ECO:0007669"/>
    <property type="project" value="UniProtKB-KW"/>
</dbReference>
<dbReference type="GO" id="GO:0003676">
    <property type="term" value="F:nucleic acid binding"/>
    <property type="evidence" value="ECO:0007669"/>
    <property type="project" value="InterPro"/>
</dbReference>
<dbReference type="OrthoDB" id="413361at2759"/>
<dbReference type="InterPro" id="IPR012337">
    <property type="entry name" value="RNaseH-like_sf"/>
</dbReference>
<evidence type="ECO:0000259" key="10">
    <source>
        <dbReference type="PROSITE" id="PS50994"/>
    </source>
</evidence>
<evidence type="ECO:0000313" key="12">
    <source>
        <dbReference type="Proteomes" id="UP000499080"/>
    </source>
</evidence>
<dbReference type="SUPFAM" id="SSF53098">
    <property type="entry name" value="Ribonuclease H-like"/>
    <property type="match status" value="1"/>
</dbReference>
<evidence type="ECO:0000256" key="3">
    <source>
        <dbReference type="ARBA" id="ARBA00022759"/>
    </source>
</evidence>
<keyword evidence="12" id="KW-1185">Reference proteome</keyword>
<keyword evidence="5" id="KW-0460">Magnesium</keyword>
<dbReference type="InterPro" id="IPR001584">
    <property type="entry name" value="Integrase_cat-core"/>
</dbReference>
<keyword evidence="6" id="KW-0229">DNA integration</keyword>
<dbReference type="PANTHER" id="PTHR42648">
    <property type="entry name" value="TRANSPOSASE, PUTATIVE-RELATED"/>
    <property type="match status" value="1"/>
</dbReference>
<dbReference type="PANTHER" id="PTHR42648:SF11">
    <property type="entry name" value="TRANSPOSON TY4-P GAG-POL POLYPROTEIN"/>
    <property type="match status" value="1"/>
</dbReference>
<dbReference type="GO" id="GO:0016787">
    <property type="term" value="F:hydrolase activity"/>
    <property type="evidence" value="ECO:0007669"/>
    <property type="project" value="UniProtKB-KW"/>
</dbReference>
<evidence type="ECO:0000256" key="2">
    <source>
        <dbReference type="ARBA" id="ARBA00022723"/>
    </source>
</evidence>
<dbReference type="EMBL" id="BGPR01015479">
    <property type="protein sequence ID" value="GBN69414.1"/>
    <property type="molecule type" value="Genomic_DNA"/>
</dbReference>
<dbReference type="Gene3D" id="3.30.420.10">
    <property type="entry name" value="Ribonuclease H-like superfamily/Ribonuclease H"/>
    <property type="match status" value="1"/>
</dbReference>